<keyword evidence="3" id="KW-1185">Reference proteome</keyword>
<organism evidence="2 3">
    <name type="scientific">Pseudoneobacillus rhizosphaerae</name>
    <dbReference type="NCBI Taxonomy" id="2880968"/>
    <lineage>
        <taxon>Bacteria</taxon>
        <taxon>Bacillati</taxon>
        <taxon>Bacillota</taxon>
        <taxon>Bacilli</taxon>
        <taxon>Bacillales</taxon>
        <taxon>Bacillaceae</taxon>
        <taxon>Pseudoneobacillus</taxon>
    </lineage>
</organism>
<dbReference type="PANTHER" id="PTHR43415:SF3">
    <property type="entry name" value="GNAT-FAMILY ACETYLTRANSFERASE"/>
    <property type="match status" value="1"/>
</dbReference>
<keyword evidence="2" id="KW-0012">Acyltransferase</keyword>
<dbReference type="Pfam" id="PF00583">
    <property type="entry name" value="Acetyltransf_1"/>
    <property type="match status" value="1"/>
</dbReference>
<dbReference type="GO" id="GO:0004145">
    <property type="term" value="F:diamine N-acetyltransferase activity"/>
    <property type="evidence" value="ECO:0007669"/>
    <property type="project" value="UniProtKB-EC"/>
</dbReference>
<reference evidence="2" key="1">
    <citation type="submission" date="2021-10" db="EMBL/GenBank/DDBJ databases">
        <authorList>
            <person name="Criscuolo A."/>
        </authorList>
    </citation>
    <scope>NUCLEOTIDE SEQUENCE</scope>
    <source>
        <strain evidence="2">CIP111885</strain>
    </source>
</reference>
<dbReference type="EMBL" id="CAKJTG010000042">
    <property type="protein sequence ID" value="CAG9610598.1"/>
    <property type="molecule type" value="Genomic_DNA"/>
</dbReference>
<sequence length="156" mass="18012">MEIILRDVTEDNFFNVINLKSELEQEKKFQLFETMVGSNAFFIAYASVKGWKNRAIYEGETLIGFATHGLDEHNDRYEMVSMMLGHQFQGKGYGKPALKAVIDDLVKEYNCKEIYLTVIPFNENAIRVYTALGFEPTGEIEKAFHDEHVYRLIVSQ</sequence>
<proteinExistence type="predicted"/>
<dbReference type="RefSeq" id="WP_230498958.1">
    <property type="nucleotide sequence ID" value="NZ_CAKJTG010000042.1"/>
</dbReference>
<evidence type="ECO:0000313" key="2">
    <source>
        <dbReference type="EMBL" id="CAG9610598.1"/>
    </source>
</evidence>
<accession>A0A9C7GDZ8</accession>
<dbReference type="Gene3D" id="3.40.630.30">
    <property type="match status" value="1"/>
</dbReference>
<evidence type="ECO:0000259" key="1">
    <source>
        <dbReference type="PROSITE" id="PS51186"/>
    </source>
</evidence>
<feature type="domain" description="N-acetyltransferase" evidence="1">
    <location>
        <begin position="3"/>
        <end position="156"/>
    </location>
</feature>
<dbReference type="Proteomes" id="UP000789845">
    <property type="component" value="Unassembled WGS sequence"/>
</dbReference>
<dbReference type="PANTHER" id="PTHR43415">
    <property type="entry name" value="SPERMIDINE N(1)-ACETYLTRANSFERASE"/>
    <property type="match status" value="1"/>
</dbReference>
<dbReference type="InterPro" id="IPR016181">
    <property type="entry name" value="Acyl_CoA_acyltransferase"/>
</dbReference>
<comment type="caution">
    <text evidence="2">The sequence shown here is derived from an EMBL/GenBank/DDBJ whole genome shotgun (WGS) entry which is preliminary data.</text>
</comment>
<evidence type="ECO:0000313" key="3">
    <source>
        <dbReference type="Proteomes" id="UP000789845"/>
    </source>
</evidence>
<protein>
    <submittedName>
        <fullName evidence="2">Spermine/spermidine acetyltransferase</fullName>
        <ecNumber evidence="2">2.3.1.57</ecNumber>
    </submittedName>
</protein>
<gene>
    <name evidence="2" type="primary">bltD_2</name>
    <name evidence="2" type="ORF">NEOCIP111885_04373</name>
</gene>
<keyword evidence="2" id="KW-0808">Transferase</keyword>
<dbReference type="InterPro" id="IPR000182">
    <property type="entry name" value="GNAT_dom"/>
</dbReference>
<dbReference type="PROSITE" id="PS51186">
    <property type="entry name" value="GNAT"/>
    <property type="match status" value="1"/>
</dbReference>
<dbReference type="AlphaFoldDB" id="A0A9C7GDZ8"/>
<name>A0A9C7GDZ8_9BACI</name>
<dbReference type="EC" id="2.3.1.57" evidence="2"/>
<dbReference type="CDD" id="cd04301">
    <property type="entry name" value="NAT_SF"/>
    <property type="match status" value="1"/>
</dbReference>
<dbReference type="SUPFAM" id="SSF55729">
    <property type="entry name" value="Acyl-CoA N-acyltransferases (Nat)"/>
    <property type="match status" value="1"/>
</dbReference>